<proteinExistence type="predicted"/>
<evidence type="ECO:0000313" key="1">
    <source>
        <dbReference type="EMBL" id="EHK58911.1"/>
    </source>
</evidence>
<sequence length="33" mass="4129">MDRLIDLFVALMSARWFPRWPHETADFRPLKRR</sequence>
<dbReference type="AlphaFoldDB" id="H0HK19"/>
<protein>
    <submittedName>
        <fullName evidence="1">Uncharacterized protein</fullName>
    </submittedName>
</protein>
<gene>
    <name evidence="1" type="ORF">MAXJ12_02551</name>
</gene>
<dbReference type="Proteomes" id="UP000003250">
    <property type="component" value="Unassembled WGS sequence"/>
</dbReference>
<name>H0HK19_9HYPH</name>
<organism evidence="1 2">
    <name type="scientific">Mesorhizobium alhagi CCNWXJ12-2</name>
    <dbReference type="NCBI Taxonomy" id="1107882"/>
    <lineage>
        <taxon>Bacteria</taxon>
        <taxon>Pseudomonadati</taxon>
        <taxon>Pseudomonadota</taxon>
        <taxon>Alphaproteobacteria</taxon>
        <taxon>Hyphomicrobiales</taxon>
        <taxon>Phyllobacteriaceae</taxon>
        <taxon>Allomesorhizobium</taxon>
    </lineage>
</organism>
<accession>H0HK19</accession>
<reference evidence="1 2" key="1">
    <citation type="journal article" date="2012" name="J. Bacteriol.">
        <title>Draft Genome Sequence of Mesorhizobium alhagi CCNWXJ12-2T, a Novel Salt-Resistant Species Isolated from the Desert of Northwestern China.</title>
        <authorList>
            <person name="Zhou M."/>
            <person name="Chen W."/>
            <person name="Chen H."/>
            <person name="Wei G."/>
        </authorList>
    </citation>
    <scope>NUCLEOTIDE SEQUENCE [LARGE SCALE GENOMIC DNA]</scope>
    <source>
        <strain evidence="1 2">CCNWXJ12-2</strain>
    </source>
</reference>
<keyword evidence="2" id="KW-1185">Reference proteome</keyword>
<evidence type="ECO:0000313" key="2">
    <source>
        <dbReference type="Proteomes" id="UP000003250"/>
    </source>
</evidence>
<dbReference type="EMBL" id="AHAM01000024">
    <property type="protein sequence ID" value="EHK58911.1"/>
    <property type="molecule type" value="Genomic_DNA"/>
</dbReference>